<reference evidence="3" key="2">
    <citation type="submission" date="2020-09" db="EMBL/GenBank/DDBJ databases">
        <authorList>
            <person name="Sun Q."/>
            <person name="Ohkuma M."/>
        </authorList>
    </citation>
    <scope>NUCLEOTIDE SEQUENCE</scope>
    <source>
        <strain evidence="3">JCM 4956</strain>
    </source>
</reference>
<name>A0A918NT09_9ACTN</name>
<keyword evidence="2" id="KW-0732">Signal</keyword>
<comment type="caution">
    <text evidence="3">The sequence shown here is derived from an EMBL/GenBank/DDBJ whole genome shotgun (WGS) entry which is preliminary data.</text>
</comment>
<accession>A0A918NT09</accession>
<feature type="region of interest" description="Disordered" evidence="1">
    <location>
        <begin position="24"/>
        <end position="112"/>
    </location>
</feature>
<feature type="signal peptide" evidence="2">
    <location>
        <begin position="1"/>
        <end position="21"/>
    </location>
</feature>
<dbReference type="EMBL" id="BMWD01000038">
    <property type="protein sequence ID" value="GGX93069.1"/>
    <property type="molecule type" value="Genomic_DNA"/>
</dbReference>
<sequence length="184" mass="20014">MFSKRLLVAAMTAVLIAGLGACGGGGDARDTATDRTADVDPGSGSASGKGEPAAPKDPATHGLRDEVRHRPAKTTRATRPHMVKKCATTTRRVKHTSSSGSKGKRHTRTWYSTEKSRHCEKVRSGTETYKRVVRPEQWCVRLDDVDGDTARDDTWFQVSRATYDEALAADEHARLEFTPTGNGC</sequence>
<reference evidence="3" key="1">
    <citation type="journal article" date="2014" name="Int. J. Syst. Evol. Microbiol.">
        <title>Complete genome sequence of Corynebacterium casei LMG S-19264T (=DSM 44701T), isolated from a smear-ripened cheese.</title>
        <authorList>
            <consortium name="US DOE Joint Genome Institute (JGI-PGF)"/>
            <person name="Walter F."/>
            <person name="Albersmeier A."/>
            <person name="Kalinowski J."/>
            <person name="Ruckert C."/>
        </authorList>
    </citation>
    <scope>NUCLEOTIDE SEQUENCE</scope>
    <source>
        <strain evidence="3">JCM 4956</strain>
    </source>
</reference>
<gene>
    <name evidence="3" type="ORF">GCM10010515_70000</name>
</gene>
<feature type="compositionally biased region" description="Basic and acidic residues" evidence="1">
    <location>
        <begin position="58"/>
        <end position="69"/>
    </location>
</feature>
<keyword evidence="4" id="KW-1185">Reference proteome</keyword>
<feature type="compositionally biased region" description="Basic and acidic residues" evidence="1">
    <location>
        <begin position="27"/>
        <end position="38"/>
    </location>
</feature>
<feature type="chain" id="PRO_5039526484" description="Lipoprotein" evidence="2">
    <location>
        <begin position="22"/>
        <end position="184"/>
    </location>
</feature>
<dbReference type="AlphaFoldDB" id="A0A918NT09"/>
<evidence type="ECO:0000313" key="3">
    <source>
        <dbReference type="EMBL" id="GGX93069.1"/>
    </source>
</evidence>
<evidence type="ECO:0000256" key="2">
    <source>
        <dbReference type="SAM" id="SignalP"/>
    </source>
</evidence>
<dbReference type="PROSITE" id="PS51257">
    <property type="entry name" value="PROKAR_LIPOPROTEIN"/>
    <property type="match status" value="1"/>
</dbReference>
<proteinExistence type="predicted"/>
<feature type="compositionally biased region" description="Basic residues" evidence="1">
    <location>
        <begin position="70"/>
        <end position="84"/>
    </location>
</feature>
<evidence type="ECO:0008006" key="5">
    <source>
        <dbReference type="Google" id="ProtNLM"/>
    </source>
</evidence>
<evidence type="ECO:0000313" key="4">
    <source>
        <dbReference type="Proteomes" id="UP000645555"/>
    </source>
</evidence>
<protein>
    <recommendedName>
        <fullName evidence="5">Lipoprotein</fullName>
    </recommendedName>
</protein>
<dbReference type="RefSeq" id="WP_190039667.1">
    <property type="nucleotide sequence ID" value="NZ_BMWD01000038.1"/>
</dbReference>
<organism evidence="3 4">
    <name type="scientific">Streptomyces fructofermentans</name>
    <dbReference type="NCBI Taxonomy" id="152141"/>
    <lineage>
        <taxon>Bacteria</taxon>
        <taxon>Bacillati</taxon>
        <taxon>Actinomycetota</taxon>
        <taxon>Actinomycetes</taxon>
        <taxon>Kitasatosporales</taxon>
        <taxon>Streptomycetaceae</taxon>
        <taxon>Streptomyces</taxon>
    </lineage>
</organism>
<dbReference type="Proteomes" id="UP000645555">
    <property type="component" value="Unassembled WGS sequence"/>
</dbReference>
<evidence type="ECO:0000256" key="1">
    <source>
        <dbReference type="SAM" id="MobiDB-lite"/>
    </source>
</evidence>